<dbReference type="AlphaFoldDB" id="A0A1A7XEQ7"/>
<name>A0A1A7XEQ7_9TELE</name>
<reference evidence="1" key="2">
    <citation type="submission" date="2016-06" db="EMBL/GenBank/DDBJ databases">
        <title>The genome of a short-lived fish provides insights into sex chromosome evolution and the genetic control of aging.</title>
        <authorList>
            <person name="Reichwald K."/>
            <person name="Felder M."/>
            <person name="Petzold A."/>
            <person name="Koch P."/>
            <person name="Groth M."/>
            <person name="Platzer M."/>
        </authorList>
    </citation>
    <scope>NUCLEOTIDE SEQUENCE</scope>
    <source>
        <tissue evidence="1">Brain</tissue>
    </source>
</reference>
<protein>
    <submittedName>
        <fullName evidence="1">Uncharacterized protein</fullName>
    </submittedName>
</protein>
<feature type="non-terminal residue" evidence="1">
    <location>
        <position position="1"/>
    </location>
</feature>
<evidence type="ECO:0000313" key="1">
    <source>
        <dbReference type="EMBL" id="SBP16552.1"/>
    </source>
</evidence>
<organism evidence="1">
    <name type="scientific">Iconisemion striatum</name>
    <dbReference type="NCBI Taxonomy" id="60296"/>
    <lineage>
        <taxon>Eukaryota</taxon>
        <taxon>Metazoa</taxon>
        <taxon>Chordata</taxon>
        <taxon>Craniata</taxon>
        <taxon>Vertebrata</taxon>
        <taxon>Euteleostomi</taxon>
        <taxon>Actinopterygii</taxon>
        <taxon>Neopterygii</taxon>
        <taxon>Teleostei</taxon>
        <taxon>Neoteleostei</taxon>
        <taxon>Acanthomorphata</taxon>
        <taxon>Ovalentaria</taxon>
        <taxon>Atherinomorphae</taxon>
        <taxon>Cyprinodontiformes</taxon>
        <taxon>Nothobranchiidae</taxon>
        <taxon>Iconisemion</taxon>
    </lineage>
</organism>
<dbReference type="EMBL" id="HADW01015152">
    <property type="protein sequence ID" value="SBP16552.1"/>
    <property type="molecule type" value="Transcribed_RNA"/>
</dbReference>
<feature type="non-terminal residue" evidence="1">
    <location>
        <position position="56"/>
    </location>
</feature>
<sequence>PGRIFGFGSFSTQTSPLCSRLGSVWRREKLFSWTFRAEVGAHLCAAKMKTAVLDGK</sequence>
<reference evidence="1" key="1">
    <citation type="submission" date="2016-05" db="EMBL/GenBank/DDBJ databases">
        <authorList>
            <person name="Lavstsen T."/>
            <person name="Jespersen J.S."/>
        </authorList>
    </citation>
    <scope>NUCLEOTIDE SEQUENCE</scope>
    <source>
        <tissue evidence="1">Brain</tissue>
    </source>
</reference>
<proteinExistence type="predicted"/>
<accession>A0A1A7XEQ7</accession>
<gene>
    <name evidence="1" type="primary">Nfu_g_1_015503</name>
</gene>